<organism evidence="9 10">
    <name type="scientific">Halohasta litorea</name>
    <dbReference type="NCBI Taxonomy" id="869891"/>
    <lineage>
        <taxon>Archaea</taxon>
        <taxon>Methanobacteriati</taxon>
        <taxon>Methanobacteriota</taxon>
        <taxon>Stenosarchaea group</taxon>
        <taxon>Halobacteria</taxon>
        <taxon>Halobacteriales</taxon>
        <taxon>Haloferacaceae</taxon>
        <taxon>Halohasta</taxon>
    </lineage>
</organism>
<evidence type="ECO:0000256" key="6">
    <source>
        <dbReference type="ARBA" id="ARBA00047561"/>
    </source>
</evidence>
<dbReference type="PANTHER" id="PTHR35330:SF1">
    <property type="entry name" value="SIROHEME BIOSYNTHESIS PROTEIN MET8"/>
    <property type="match status" value="1"/>
</dbReference>
<dbReference type="EMBL" id="JBHUDM010000002">
    <property type="protein sequence ID" value="MFD1642439.1"/>
    <property type="molecule type" value="Genomic_DNA"/>
</dbReference>
<dbReference type="Pfam" id="PF14824">
    <property type="entry name" value="Sirohm_synth_M"/>
    <property type="match status" value="1"/>
</dbReference>
<dbReference type="GO" id="GO:0006779">
    <property type="term" value="P:porphyrin-containing compound biosynthetic process"/>
    <property type="evidence" value="ECO:0007669"/>
    <property type="project" value="UniProtKB-KW"/>
</dbReference>
<feature type="region of interest" description="Disordered" evidence="7">
    <location>
        <begin position="200"/>
        <end position="225"/>
    </location>
</feature>
<comment type="catalytic activity">
    <reaction evidence="6">
        <text>precorrin-2 + NAD(+) = sirohydrochlorin + NADH + 2 H(+)</text>
        <dbReference type="Rhea" id="RHEA:15613"/>
        <dbReference type="ChEBI" id="CHEBI:15378"/>
        <dbReference type="ChEBI" id="CHEBI:57540"/>
        <dbReference type="ChEBI" id="CHEBI:57945"/>
        <dbReference type="ChEBI" id="CHEBI:58351"/>
        <dbReference type="ChEBI" id="CHEBI:58827"/>
        <dbReference type="EC" id="1.3.1.76"/>
    </reaction>
</comment>
<dbReference type="Gene3D" id="3.40.50.720">
    <property type="entry name" value="NAD(P)-binding Rossmann-like Domain"/>
    <property type="match status" value="1"/>
</dbReference>
<dbReference type="AlphaFoldDB" id="A0ABD6D847"/>
<evidence type="ECO:0000256" key="5">
    <source>
        <dbReference type="ARBA" id="ARBA00023244"/>
    </source>
</evidence>
<dbReference type="InterPro" id="IPR036291">
    <property type="entry name" value="NAD(P)-bd_dom_sf"/>
</dbReference>
<keyword evidence="10" id="KW-1185">Reference proteome</keyword>
<gene>
    <name evidence="9" type="ORF">ACFSBW_11200</name>
</gene>
<evidence type="ECO:0000313" key="10">
    <source>
        <dbReference type="Proteomes" id="UP001597052"/>
    </source>
</evidence>
<comment type="pathway">
    <text evidence="1">Porphyrin-containing compound metabolism; siroheme biosynthesis; sirohydrochlorin from precorrin-2: step 1/1.</text>
</comment>
<dbReference type="NCBIfam" id="TIGR01470">
    <property type="entry name" value="cysG_Nterm"/>
    <property type="match status" value="1"/>
</dbReference>
<evidence type="ECO:0000256" key="1">
    <source>
        <dbReference type="ARBA" id="ARBA00005010"/>
    </source>
</evidence>
<name>A0ABD6D847_9EURY</name>
<dbReference type="SUPFAM" id="SSF51735">
    <property type="entry name" value="NAD(P)-binding Rossmann-fold domains"/>
    <property type="match status" value="1"/>
</dbReference>
<dbReference type="Gene3D" id="3.30.160.110">
    <property type="entry name" value="Siroheme synthase, domain 2"/>
    <property type="match status" value="1"/>
</dbReference>
<dbReference type="InterPro" id="IPR028281">
    <property type="entry name" value="Sirohaem_synthase_central"/>
</dbReference>
<evidence type="ECO:0000256" key="4">
    <source>
        <dbReference type="ARBA" id="ARBA00023027"/>
    </source>
</evidence>
<protein>
    <recommendedName>
        <fullName evidence="2">precorrin-2 dehydrogenase</fullName>
        <ecNumber evidence="2">1.3.1.76</ecNumber>
    </recommendedName>
</protein>
<evidence type="ECO:0000259" key="8">
    <source>
        <dbReference type="Pfam" id="PF14824"/>
    </source>
</evidence>
<dbReference type="Proteomes" id="UP001597052">
    <property type="component" value="Unassembled WGS sequence"/>
</dbReference>
<dbReference type="InterPro" id="IPR006367">
    <property type="entry name" value="Sirohaem_synthase_N"/>
</dbReference>
<evidence type="ECO:0000256" key="2">
    <source>
        <dbReference type="ARBA" id="ARBA00012400"/>
    </source>
</evidence>
<dbReference type="InterPro" id="IPR028161">
    <property type="entry name" value="Met8-like"/>
</dbReference>
<keyword evidence="4" id="KW-0520">NAD</keyword>
<evidence type="ECO:0000313" key="9">
    <source>
        <dbReference type="EMBL" id="MFD1642439.1"/>
    </source>
</evidence>
<keyword evidence="3" id="KW-0560">Oxidoreductase</keyword>
<sequence>MIPLYHDFSEETVLVFGGGSVGARKARRFAREATVVVVSPTFDDRFEEFDESEQAAVDRIRAAPEPEAVGEWLDRFEPAMVVAATDHTELNRAVGEAADERGLLINRTDRSGSRDVGSVVVPATVRDGPVSVAVSTGGKSPALSRYLRQQIETEIQDAGAMAELTGELRSEIKESDYSAADRRAAVRSVVRSSSVWKALHTGTPNAEKEAERVMAAEHDDKGASR</sequence>
<accession>A0ABD6D847</accession>
<evidence type="ECO:0000256" key="3">
    <source>
        <dbReference type="ARBA" id="ARBA00023002"/>
    </source>
</evidence>
<dbReference type="SUPFAM" id="SSF75615">
    <property type="entry name" value="Siroheme synthase middle domains-like"/>
    <property type="match status" value="1"/>
</dbReference>
<keyword evidence="5" id="KW-0627">Porphyrin biosynthesis</keyword>
<evidence type="ECO:0000256" key="7">
    <source>
        <dbReference type="SAM" id="MobiDB-lite"/>
    </source>
</evidence>
<dbReference type="RefSeq" id="WP_256395195.1">
    <property type="nucleotide sequence ID" value="NZ_JANHDJ010000002.1"/>
</dbReference>
<dbReference type="Pfam" id="PF13241">
    <property type="entry name" value="NAD_binding_7"/>
    <property type="match status" value="1"/>
</dbReference>
<comment type="caution">
    <text evidence="9">The sequence shown here is derived from an EMBL/GenBank/DDBJ whole genome shotgun (WGS) entry which is preliminary data.</text>
</comment>
<reference evidence="9 10" key="1">
    <citation type="journal article" date="2019" name="Int. J. Syst. Evol. Microbiol.">
        <title>The Global Catalogue of Microorganisms (GCM) 10K type strain sequencing project: providing services to taxonomists for standard genome sequencing and annotation.</title>
        <authorList>
            <consortium name="The Broad Institute Genomics Platform"/>
            <consortium name="The Broad Institute Genome Sequencing Center for Infectious Disease"/>
            <person name="Wu L."/>
            <person name="Ma J."/>
        </authorList>
    </citation>
    <scope>NUCLEOTIDE SEQUENCE [LARGE SCALE GENOMIC DNA]</scope>
    <source>
        <strain evidence="9 10">CGMCC 1.10593</strain>
    </source>
</reference>
<dbReference type="GO" id="GO:0043115">
    <property type="term" value="F:precorrin-2 dehydrogenase activity"/>
    <property type="evidence" value="ECO:0007669"/>
    <property type="project" value="UniProtKB-EC"/>
</dbReference>
<proteinExistence type="predicted"/>
<dbReference type="PANTHER" id="PTHR35330">
    <property type="entry name" value="SIROHEME BIOSYNTHESIS PROTEIN MET8"/>
    <property type="match status" value="1"/>
</dbReference>
<dbReference type="EC" id="1.3.1.76" evidence="2"/>
<feature type="compositionally biased region" description="Basic and acidic residues" evidence="7">
    <location>
        <begin position="206"/>
        <end position="225"/>
    </location>
</feature>
<feature type="domain" description="Siroheme synthase central" evidence="8">
    <location>
        <begin position="127"/>
        <end position="152"/>
    </location>
</feature>